<comment type="caution">
    <text evidence="1">The sequence shown here is derived from an EMBL/GenBank/DDBJ whole genome shotgun (WGS) entry which is preliminary data.</text>
</comment>
<name>A0A4D9DM07_9SAUR</name>
<keyword evidence="2" id="KW-1185">Reference proteome</keyword>
<dbReference type="Proteomes" id="UP000297703">
    <property type="component" value="Unassembled WGS sequence"/>
</dbReference>
<sequence>MLAVPGCCCTTQELNKMLGPTAAPWLIPLHHPNLRGRGYHSSGSLAWELGLDFLHSAPLAQTEPLETGCLPRVQLLLLSGSVPSAVRPVLCSLALAHPHPGMLE</sequence>
<dbReference type="EMBL" id="QXTE01000405">
    <property type="protein sequence ID" value="TFJ98370.1"/>
    <property type="molecule type" value="Genomic_DNA"/>
</dbReference>
<proteinExistence type="predicted"/>
<organism evidence="1 2">
    <name type="scientific">Platysternon megacephalum</name>
    <name type="common">big-headed turtle</name>
    <dbReference type="NCBI Taxonomy" id="55544"/>
    <lineage>
        <taxon>Eukaryota</taxon>
        <taxon>Metazoa</taxon>
        <taxon>Chordata</taxon>
        <taxon>Craniata</taxon>
        <taxon>Vertebrata</taxon>
        <taxon>Euteleostomi</taxon>
        <taxon>Archelosauria</taxon>
        <taxon>Testudinata</taxon>
        <taxon>Testudines</taxon>
        <taxon>Cryptodira</taxon>
        <taxon>Durocryptodira</taxon>
        <taxon>Testudinoidea</taxon>
        <taxon>Platysternidae</taxon>
        <taxon>Platysternon</taxon>
    </lineage>
</organism>
<reference evidence="1 2" key="2">
    <citation type="submission" date="2019-04" db="EMBL/GenBank/DDBJ databases">
        <title>The genome sequence of big-headed turtle.</title>
        <authorList>
            <person name="Gong S."/>
        </authorList>
    </citation>
    <scope>NUCLEOTIDE SEQUENCE [LARGE SCALE GENOMIC DNA]</scope>
    <source>
        <strain evidence="1">DO16091913</strain>
        <tissue evidence="1">Muscle</tissue>
    </source>
</reference>
<evidence type="ECO:0000313" key="1">
    <source>
        <dbReference type="EMBL" id="TFJ98370.1"/>
    </source>
</evidence>
<dbReference type="AlphaFoldDB" id="A0A4D9DM07"/>
<protein>
    <submittedName>
        <fullName evidence="1">Maestro heat-like repeat family member 5</fullName>
    </submittedName>
</protein>
<accession>A0A4D9DM07</accession>
<evidence type="ECO:0000313" key="2">
    <source>
        <dbReference type="Proteomes" id="UP000297703"/>
    </source>
</evidence>
<gene>
    <name evidence="1" type="ORF">DR999_PMT19681</name>
</gene>
<reference evidence="1 2" key="1">
    <citation type="submission" date="2019-04" db="EMBL/GenBank/DDBJ databases">
        <title>Draft genome of the big-headed turtle Platysternon megacephalum.</title>
        <authorList>
            <person name="Gong S."/>
        </authorList>
    </citation>
    <scope>NUCLEOTIDE SEQUENCE [LARGE SCALE GENOMIC DNA]</scope>
    <source>
        <strain evidence="1">DO16091913</strain>
        <tissue evidence="1">Muscle</tissue>
    </source>
</reference>